<keyword evidence="4" id="KW-0963">Cytoplasm</keyword>
<accession>A0ABR3L4F0</accession>
<evidence type="ECO:0000313" key="14">
    <source>
        <dbReference type="Proteomes" id="UP001558613"/>
    </source>
</evidence>
<keyword evidence="8" id="KW-0472">Membrane</keyword>
<evidence type="ECO:0000256" key="5">
    <source>
        <dbReference type="ARBA" id="ARBA00022588"/>
    </source>
</evidence>
<evidence type="ECO:0000256" key="2">
    <source>
        <dbReference type="ARBA" id="ARBA00004308"/>
    </source>
</evidence>
<evidence type="ECO:0000259" key="12">
    <source>
        <dbReference type="PROSITE" id="PS50824"/>
    </source>
</evidence>
<evidence type="ECO:0000313" key="13">
    <source>
        <dbReference type="EMBL" id="KAL1246554.1"/>
    </source>
</evidence>
<dbReference type="PROSITE" id="PS50824">
    <property type="entry name" value="DAPIN"/>
    <property type="match status" value="1"/>
</dbReference>
<evidence type="ECO:0000256" key="9">
    <source>
        <dbReference type="ARBA" id="ARBA00023139"/>
    </source>
</evidence>
<comment type="subcellular location">
    <subcellularLocation>
        <location evidence="3">Cytoplasm</location>
    </subcellularLocation>
    <subcellularLocation>
        <location evidence="2">Endomembrane system</location>
    </subcellularLocation>
    <subcellularLocation>
        <location evidence="1">Nucleus</location>
    </subcellularLocation>
</comment>
<keyword evidence="5" id="KW-0399">Innate immunity</keyword>
<dbReference type="InterPro" id="IPR004020">
    <property type="entry name" value="DAPIN"/>
</dbReference>
<dbReference type="SUPFAM" id="SSF47986">
    <property type="entry name" value="DEATH domain"/>
    <property type="match status" value="1"/>
</dbReference>
<evidence type="ECO:0000256" key="7">
    <source>
        <dbReference type="ARBA" id="ARBA00022859"/>
    </source>
</evidence>
<evidence type="ECO:0000256" key="3">
    <source>
        <dbReference type="ARBA" id="ARBA00004496"/>
    </source>
</evidence>
<dbReference type="SMART" id="SM01289">
    <property type="entry name" value="PYRIN"/>
    <property type="match status" value="1"/>
</dbReference>
<keyword evidence="6" id="KW-0677">Repeat</keyword>
<gene>
    <name evidence="13" type="ORF">QQF64_034599</name>
</gene>
<proteinExistence type="predicted"/>
<protein>
    <recommendedName>
        <fullName evidence="12">Pyrin domain-containing protein</fullName>
    </recommendedName>
</protein>
<evidence type="ECO:0000256" key="1">
    <source>
        <dbReference type="ARBA" id="ARBA00004123"/>
    </source>
</evidence>
<name>A0ABR3L4F0_9TELE</name>
<keyword evidence="10" id="KW-0539">Nucleus</keyword>
<evidence type="ECO:0000256" key="8">
    <source>
        <dbReference type="ARBA" id="ARBA00023136"/>
    </source>
</evidence>
<dbReference type="PANTHER" id="PTHR45690">
    <property type="entry name" value="NACHT, LRR AND PYD DOMAINS-CONTAINING PROTEIN 12"/>
    <property type="match status" value="1"/>
</dbReference>
<keyword evidence="9" id="KW-0564">Palmitate</keyword>
<feature type="domain" description="Pyrin" evidence="12">
    <location>
        <begin position="1"/>
        <end position="85"/>
    </location>
</feature>
<keyword evidence="7" id="KW-0391">Immunity</keyword>
<dbReference type="InterPro" id="IPR050637">
    <property type="entry name" value="NLRP_innate_immun_reg"/>
</dbReference>
<dbReference type="InterPro" id="IPR029495">
    <property type="entry name" value="NACHT-assoc"/>
</dbReference>
<sequence length="174" mass="19850">MAAVKHLLEKSLNELKKAELKKFQWHLKNDKHISESEMENADRLDTVDKMVACFGQEEAVKITVDILRKMNQNNLAEQLENKHKQAGQAEGNIKKSAAFGAHSKKIWGSTSQAAPQDYTETSLRLKNKLKQEYKRILVGNSQTGHQRYLNNIYTDLYVVENDTGGRVSDHEVIQ</sequence>
<evidence type="ECO:0000256" key="4">
    <source>
        <dbReference type="ARBA" id="ARBA00022490"/>
    </source>
</evidence>
<dbReference type="SMART" id="SM01288">
    <property type="entry name" value="FISNA"/>
    <property type="match status" value="1"/>
</dbReference>
<dbReference type="EMBL" id="JAYMGO010000227">
    <property type="protein sequence ID" value="KAL1246554.1"/>
    <property type="molecule type" value="Genomic_DNA"/>
</dbReference>
<keyword evidence="14" id="KW-1185">Reference proteome</keyword>
<dbReference type="Proteomes" id="UP001558613">
    <property type="component" value="Unassembled WGS sequence"/>
</dbReference>
<organism evidence="13 14">
    <name type="scientific">Cirrhinus molitorella</name>
    <name type="common">mud carp</name>
    <dbReference type="NCBI Taxonomy" id="172907"/>
    <lineage>
        <taxon>Eukaryota</taxon>
        <taxon>Metazoa</taxon>
        <taxon>Chordata</taxon>
        <taxon>Craniata</taxon>
        <taxon>Vertebrata</taxon>
        <taxon>Euteleostomi</taxon>
        <taxon>Actinopterygii</taxon>
        <taxon>Neopterygii</taxon>
        <taxon>Teleostei</taxon>
        <taxon>Ostariophysi</taxon>
        <taxon>Cypriniformes</taxon>
        <taxon>Cyprinidae</taxon>
        <taxon>Labeoninae</taxon>
        <taxon>Labeonini</taxon>
        <taxon>Cirrhinus</taxon>
    </lineage>
</organism>
<reference evidence="13 14" key="1">
    <citation type="submission" date="2023-09" db="EMBL/GenBank/DDBJ databases">
        <authorList>
            <person name="Wang M."/>
        </authorList>
    </citation>
    <scope>NUCLEOTIDE SEQUENCE [LARGE SCALE GENOMIC DNA]</scope>
    <source>
        <strain evidence="13">GT-2023</strain>
        <tissue evidence="13">Liver</tissue>
    </source>
</reference>
<dbReference type="PANTHER" id="PTHR45690:SF19">
    <property type="entry name" value="NACHT, LRR AND PYD DOMAINS-CONTAINING PROTEIN 3"/>
    <property type="match status" value="1"/>
</dbReference>
<dbReference type="InterPro" id="IPR011029">
    <property type="entry name" value="DEATH-like_dom_sf"/>
</dbReference>
<dbReference type="Pfam" id="PF02758">
    <property type="entry name" value="PYRIN"/>
    <property type="match status" value="1"/>
</dbReference>
<comment type="caution">
    <text evidence="13">The sequence shown here is derived from an EMBL/GenBank/DDBJ whole genome shotgun (WGS) entry which is preliminary data.</text>
</comment>
<dbReference type="CDD" id="cd08321">
    <property type="entry name" value="Pyrin_ASC-like"/>
    <property type="match status" value="1"/>
</dbReference>
<evidence type="ECO:0000256" key="11">
    <source>
        <dbReference type="ARBA" id="ARBA00023288"/>
    </source>
</evidence>
<evidence type="ECO:0000256" key="6">
    <source>
        <dbReference type="ARBA" id="ARBA00022737"/>
    </source>
</evidence>
<keyword evidence="11" id="KW-0449">Lipoprotein</keyword>
<dbReference type="Pfam" id="PF14484">
    <property type="entry name" value="FISNA"/>
    <property type="match status" value="1"/>
</dbReference>
<dbReference type="Gene3D" id="1.10.533.10">
    <property type="entry name" value="Death Domain, Fas"/>
    <property type="match status" value="1"/>
</dbReference>
<evidence type="ECO:0000256" key="10">
    <source>
        <dbReference type="ARBA" id="ARBA00023242"/>
    </source>
</evidence>